<keyword evidence="1" id="KW-1133">Transmembrane helix</keyword>
<protein>
    <submittedName>
        <fullName evidence="2">Uncharacterized protein</fullName>
    </submittedName>
</protein>
<name>A0A2W6MSX5_9HELI</name>
<feature type="transmembrane region" description="Helical" evidence="1">
    <location>
        <begin position="88"/>
        <end position="112"/>
    </location>
</feature>
<dbReference type="AlphaFoldDB" id="A0A2W6MSX5"/>
<proteinExistence type="predicted"/>
<feature type="transmembrane region" description="Helical" evidence="1">
    <location>
        <begin position="50"/>
        <end position="76"/>
    </location>
</feature>
<feature type="transmembrane region" description="Helical" evidence="1">
    <location>
        <begin position="128"/>
        <end position="149"/>
    </location>
</feature>
<dbReference type="Proteomes" id="UP000249746">
    <property type="component" value="Unassembled WGS sequence"/>
</dbReference>
<sequence>MSLDYINFKNLLTLFIFMFINLNAWVLYGILITSFTLIPKIKQLYLSKNFVLIFCISGFVYGVIVFCISYFLPFIIKIDDFILTATILYVFANFFMNIIASIVFILICFLMIKNKTDIKPLNNNQIKIVCIMSLIHCILSPFLCFMFIFL</sequence>
<dbReference type="EMBL" id="NBIU01000028">
    <property type="protein sequence ID" value="PZT47577.1"/>
    <property type="molecule type" value="Genomic_DNA"/>
</dbReference>
<comment type="caution">
    <text evidence="2">The sequence shown here is derived from an EMBL/GenBank/DDBJ whole genome shotgun (WGS) entry which is preliminary data.</text>
</comment>
<keyword evidence="1" id="KW-0812">Transmembrane</keyword>
<keyword evidence="3" id="KW-1185">Reference proteome</keyword>
<organism evidence="2 3">
    <name type="scientific">Helicobacter valdiviensis</name>
    <dbReference type="NCBI Taxonomy" id="1458358"/>
    <lineage>
        <taxon>Bacteria</taxon>
        <taxon>Pseudomonadati</taxon>
        <taxon>Campylobacterota</taxon>
        <taxon>Epsilonproteobacteria</taxon>
        <taxon>Campylobacterales</taxon>
        <taxon>Helicobacteraceae</taxon>
        <taxon>Helicobacter</taxon>
    </lineage>
</organism>
<evidence type="ECO:0000313" key="2">
    <source>
        <dbReference type="EMBL" id="PZT47577.1"/>
    </source>
</evidence>
<gene>
    <name evidence="2" type="ORF">B6S12_08405</name>
</gene>
<evidence type="ECO:0000256" key="1">
    <source>
        <dbReference type="SAM" id="Phobius"/>
    </source>
</evidence>
<keyword evidence="1" id="KW-0472">Membrane</keyword>
<feature type="transmembrane region" description="Helical" evidence="1">
    <location>
        <begin position="12"/>
        <end position="38"/>
    </location>
</feature>
<evidence type="ECO:0000313" key="3">
    <source>
        <dbReference type="Proteomes" id="UP000249746"/>
    </source>
</evidence>
<reference evidence="2 3" key="1">
    <citation type="submission" date="2017-03" db="EMBL/GenBank/DDBJ databases">
        <title>Genomic and clinical evidence uncovers the enterohepatic species Helicobacter valdiviensis as a potential human intestinal pathogen.</title>
        <authorList>
            <person name="Fresia P."/>
            <person name="Jara R."/>
            <person name="Sierra R."/>
            <person name="Ferres I."/>
            <person name="Greif G."/>
            <person name="Iraola G."/>
            <person name="Collado L."/>
        </authorList>
    </citation>
    <scope>NUCLEOTIDE SEQUENCE [LARGE SCALE GENOMIC DNA]</scope>
    <source>
        <strain evidence="2 3">WBE14</strain>
    </source>
</reference>
<accession>A0A2W6MSX5</accession>